<evidence type="ECO:0000313" key="1">
    <source>
        <dbReference type="EMBL" id="UNZ02714.1"/>
    </source>
</evidence>
<dbReference type="EMBL" id="CP094298">
    <property type="protein sequence ID" value="UNZ02714.1"/>
    <property type="molecule type" value="Genomic_DNA"/>
</dbReference>
<organism evidence="1 2">
    <name type="scientific">Streptomyces rimosus subsp. rimosus</name>
    <dbReference type="NCBI Taxonomy" id="132474"/>
    <lineage>
        <taxon>Bacteria</taxon>
        <taxon>Bacillati</taxon>
        <taxon>Actinomycetota</taxon>
        <taxon>Actinomycetes</taxon>
        <taxon>Kitasatosporales</taxon>
        <taxon>Streptomycetaceae</taxon>
        <taxon>Streptomyces</taxon>
    </lineage>
</organism>
<keyword evidence="2" id="KW-1185">Reference proteome</keyword>
<dbReference type="EC" id="1.6.-.-" evidence="1"/>
<gene>
    <name evidence="1" type="ORF">SRIMR7_11200</name>
</gene>
<accession>A0ABY3YY50</accession>
<dbReference type="SUPFAM" id="SSF51905">
    <property type="entry name" value="FAD/NAD(P)-binding domain"/>
    <property type="match status" value="1"/>
</dbReference>
<dbReference type="InterPro" id="IPR036188">
    <property type="entry name" value="FAD/NAD-bd_sf"/>
</dbReference>
<name>A0ABY3YY50_STRRM</name>
<keyword evidence="1" id="KW-0560">Oxidoreductase</keyword>
<dbReference type="Proteomes" id="UP000829494">
    <property type="component" value="Chromosome"/>
</dbReference>
<proteinExistence type="predicted"/>
<evidence type="ECO:0000313" key="2">
    <source>
        <dbReference type="Proteomes" id="UP000829494"/>
    </source>
</evidence>
<dbReference type="GO" id="GO:0016491">
    <property type="term" value="F:oxidoreductase activity"/>
    <property type="evidence" value="ECO:0007669"/>
    <property type="project" value="UniProtKB-KW"/>
</dbReference>
<dbReference type="Gene3D" id="3.50.50.100">
    <property type="match status" value="1"/>
</dbReference>
<reference evidence="1 2" key="1">
    <citation type="submission" date="2022-03" db="EMBL/GenBank/DDBJ databases">
        <title>Complete genome of Streptomyces rimosus ssp. rimosus R7 (=ATCC 10970).</title>
        <authorList>
            <person name="Beganovic S."/>
            <person name="Ruckert C."/>
            <person name="Busche T."/>
            <person name="Kalinowski J."/>
            <person name="Wittmann C."/>
        </authorList>
    </citation>
    <scope>NUCLEOTIDE SEQUENCE [LARGE SCALE GENOMIC DNA]</scope>
    <source>
        <strain evidence="1 2">R7</strain>
    </source>
</reference>
<protein>
    <submittedName>
        <fullName evidence="1">NADH dehydrogenase-like protein</fullName>
        <ecNumber evidence="1">1.6.-.-</ecNumber>
    </submittedName>
</protein>
<sequence>MDRGAYRPTRWRRQIPAACDGLERLVADTYLRVAGVPDVYAAGDTAAGPAEDGRTVTQSCHRAVPQGKCCQHAVPQGKFAGHNVAAELLGLPPARFAPAPYTTCLDLGSTGAASTTGRERALRQAPAGFAKALKREINETWIRPPTDDADAFPRLADFRVSQRGPVVEAPAPSAGRTA</sequence>